<proteinExistence type="predicted"/>
<gene>
    <name evidence="2" type="ORF">ED733_006331</name>
</gene>
<evidence type="ECO:0000313" key="2">
    <source>
        <dbReference type="EMBL" id="TWU78717.1"/>
    </source>
</evidence>
<name>A0A5C6GP05_METRR</name>
<dbReference type="EMBL" id="SBHS01000001">
    <property type="protein sequence ID" value="TWU78717.1"/>
    <property type="molecule type" value="Genomic_DNA"/>
</dbReference>
<organism evidence="2 3">
    <name type="scientific">Metarhizium rileyi (strain RCEF 4871)</name>
    <name type="common">Nomuraea rileyi</name>
    <dbReference type="NCBI Taxonomy" id="1649241"/>
    <lineage>
        <taxon>Eukaryota</taxon>
        <taxon>Fungi</taxon>
        <taxon>Dikarya</taxon>
        <taxon>Ascomycota</taxon>
        <taxon>Pezizomycotina</taxon>
        <taxon>Sordariomycetes</taxon>
        <taxon>Hypocreomycetidae</taxon>
        <taxon>Hypocreales</taxon>
        <taxon>Clavicipitaceae</taxon>
        <taxon>Metarhizium</taxon>
    </lineage>
</organism>
<dbReference type="AlphaFoldDB" id="A0A5C6GP05"/>
<accession>A0A5C6GP05</accession>
<dbReference type="Proteomes" id="UP000317257">
    <property type="component" value="Unassembled WGS sequence"/>
</dbReference>
<protein>
    <submittedName>
        <fullName evidence="2">Uncharacterized protein</fullName>
    </submittedName>
</protein>
<feature type="region of interest" description="Disordered" evidence="1">
    <location>
        <begin position="1"/>
        <end position="68"/>
    </location>
</feature>
<comment type="caution">
    <text evidence="2">The sequence shown here is derived from an EMBL/GenBank/DDBJ whole genome shotgun (WGS) entry which is preliminary data.</text>
</comment>
<evidence type="ECO:0000313" key="3">
    <source>
        <dbReference type="Proteomes" id="UP000317257"/>
    </source>
</evidence>
<feature type="compositionally biased region" description="Low complexity" evidence="1">
    <location>
        <begin position="53"/>
        <end position="68"/>
    </location>
</feature>
<evidence type="ECO:0000256" key="1">
    <source>
        <dbReference type="SAM" id="MobiDB-lite"/>
    </source>
</evidence>
<reference evidence="3" key="1">
    <citation type="submission" date="2018-12" db="EMBL/GenBank/DDBJ databases">
        <title>The complete genome of Metarhizium rileyi, a key fungal pathogen of Lepidoptera.</title>
        <authorList>
            <person name="Binneck E."/>
            <person name="Lastra C.C.L."/>
            <person name="Sosa-Gomez D.R."/>
        </authorList>
    </citation>
    <scope>NUCLEOTIDE SEQUENCE [LARGE SCALE GENOMIC DNA]</scope>
    <source>
        <strain evidence="3">Cep018-CH2</strain>
    </source>
</reference>
<sequence length="306" mass="32792">MAAQVFESKAALRQHSPPAESPPEYAQGNYVELANLHSARTSTESLPTYEHVAAPSSSSSPSQPSLSAALATTGLRPTHTYQVESQGHPLVALPFAPRPSPIRIFTVLPDGSLGPLAYQSLRQSRCSGNNTLVRADDEPLCSTTYRFGPGRAPQIQLQGEVAHDEAFQVLGKAVHTRAQNIRTHLGTFQWRYAGRQERRAIGASSLLVMDQVTSVAMPGGKTAERRRRIAQLVRSEALRSPGTTGATAGNGGRLVMDLGEWEGSKTETRAMEVLVLSGCVVMLKKEVDRRRAAQFMVLAGAAGGGP</sequence>